<dbReference type="EMBL" id="BJWL01000353">
    <property type="protein sequence ID" value="GFS40597.1"/>
    <property type="molecule type" value="Genomic_DNA"/>
</dbReference>
<protein>
    <submittedName>
        <fullName evidence="1">Uncharacterized protein</fullName>
    </submittedName>
</protein>
<sequence length="175" mass="19667">MENEPDTLLESVSVVGMAATEADVSADCVVSRRPISGRAKFEVNQRERPSFSARRMVNPEPTSFMDSDHSFVMTHSGFDVFGARFHRHVRYPSPDELEEACPPAGPYLRLSRFQRYTFGMGIYSDQGLFIGRKVMDVIACQLSSCNVLDLEDWSHNEPRGCVNGRTTGSRNKNLK</sequence>
<organism evidence="1 2">
    <name type="scientific">Actinidia rufa</name>
    <dbReference type="NCBI Taxonomy" id="165716"/>
    <lineage>
        <taxon>Eukaryota</taxon>
        <taxon>Viridiplantae</taxon>
        <taxon>Streptophyta</taxon>
        <taxon>Embryophyta</taxon>
        <taxon>Tracheophyta</taxon>
        <taxon>Spermatophyta</taxon>
        <taxon>Magnoliopsida</taxon>
        <taxon>eudicotyledons</taxon>
        <taxon>Gunneridae</taxon>
        <taxon>Pentapetalae</taxon>
        <taxon>asterids</taxon>
        <taxon>Ericales</taxon>
        <taxon>Actinidiaceae</taxon>
        <taxon>Actinidia</taxon>
    </lineage>
</organism>
<reference evidence="2" key="1">
    <citation type="submission" date="2019-07" db="EMBL/GenBank/DDBJ databases">
        <title>De Novo Assembly of kiwifruit Actinidia rufa.</title>
        <authorList>
            <person name="Sugita-Konishi S."/>
            <person name="Sato K."/>
            <person name="Mori E."/>
            <person name="Abe Y."/>
            <person name="Kisaki G."/>
            <person name="Hamano K."/>
            <person name="Suezawa K."/>
            <person name="Otani M."/>
            <person name="Fukuda T."/>
            <person name="Manabe T."/>
            <person name="Gomi K."/>
            <person name="Tabuchi M."/>
            <person name="Akimitsu K."/>
            <person name="Kataoka I."/>
        </authorList>
    </citation>
    <scope>NUCLEOTIDE SEQUENCE [LARGE SCALE GENOMIC DNA]</scope>
    <source>
        <strain evidence="2">cv. Fuchu</strain>
    </source>
</reference>
<accession>A0A7J0DR90</accession>
<comment type="caution">
    <text evidence="1">The sequence shown here is derived from an EMBL/GenBank/DDBJ whole genome shotgun (WGS) entry which is preliminary data.</text>
</comment>
<dbReference type="OrthoDB" id="8062037at2759"/>
<gene>
    <name evidence="1" type="ORF">Acr_00g0069470</name>
</gene>
<evidence type="ECO:0000313" key="1">
    <source>
        <dbReference type="EMBL" id="GFS40597.1"/>
    </source>
</evidence>
<proteinExistence type="predicted"/>
<name>A0A7J0DR90_9ERIC</name>
<evidence type="ECO:0000313" key="2">
    <source>
        <dbReference type="Proteomes" id="UP000585474"/>
    </source>
</evidence>
<dbReference type="AlphaFoldDB" id="A0A7J0DR90"/>
<keyword evidence="2" id="KW-1185">Reference proteome</keyword>
<dbReference type="Proteomes" id="UP000585474">
    <property type="component" value="Unassembled WGS sequence"/>
</dbReference>